<accession>A0A0D0DT98</accession>
<dbReference type="InterPro" id="IPR052337">
    <property type="entry name" value="SAT4-like"/>
</dbReference>
<evidence type="ECO:0000259" key="7">
    <source>
        <dbReference type="Pfam" id="PF20684"/>
    </source>
</evidence>
<evidence type="ECO:0000313" key="9">
    <source>
        <dbReference type="Proteomes" id="UP000054538"/>
    </source>
</evidence>
<evidence type="ECO:0000256" key="3">
    <source>
        <dbReference type="ARBA" id="ARBA00022989"/>
    </source>
</evidence>
<evidence type="ECO:0000256" key="5">
    <source>
        <dbReference type="ARBA" id="ARBA00038359"/>
    </source>
</evidence>
<feature type="transmembrane region" description="Helical" evidence="6">
    <location>
        <begin position="116"/>
        <end position="137"/>
    </location>
</feature>
<comment type="subcellular location">
    <subcellularLocation>
        <location evidence="1">Membrane</location>
        <topology evidence="1">Multi-pass membrane protein</topology>
    </subcellularLocation>
</comment>
<feature type="transmembrane region" description="Helical" evidence="6">
    <location>
        <begin position="82"/>
        <end position="104"/>
    </location>
</feature>
<evidence type="ECO:0000256" key="2">
    <source>
        <dbReference type="ARBA" id="ARBA00022692"/>
    </source>
</evidence>
<dbReference type="STRING" id="930991.A0A0D0DT98"/>
<proteinExistence type="inferred from homology"/>
<name>A0A0D0DT98_9AGAM</name>
<gene>
    <name evidence="8" type="ORF">PAXRUDRAFT_830571</name>
</gene>
<keyword evidence="2 6" id="KW-0812">Transmembrane</keyword>
<evidence type="ECO:0000256" key="1">
    <source>
        <dbReference type="ARBA" id="ARBA00004141"/>
    </source>
</evidence>
<feature type="transmembrane region" description="Helical" evidence="6">
    <location>
        <begin position="12"/>
        <end position="33"/>
    </location>
</feature>
<feature type="transmembrane region" description="Helical" evidence="6">
    <location>
        <begin position="45"/>
        <end position="62"/>
    </location>
</feature>
<organism evidence="8 9">
    <name type="scientific">Paxillus rubicundulus Ve08.2h10</name>
    <dbReference type="NCBI Taxonomy" id="930991"/>
    <lineage>
        <taxon>Eukaryota</taxon>
        <taxon>Fungi</taxon>
        <taxon>Dikarya</taxon>
        <taxon>Basidiomycota</taxon>
        <taxon>Agaricomycotina</taxon>
        <taxon>Agaricomycetes</taxon>
        <taxon>Agaricomycetidae</taxon>
        <taxon>Boletales</taxon>
        <taxon>Paxilineae</taxon>
        <taxon>Paxillaceae</taxon>
        <taxon>Paxillus</taxon>
    </lineage>
</organism>
<dbReference type="InParanoid" id="A0A0D0DT98"/>
<reference evidence="8 9" key="1">
    <citation type="submission" date="2014-04" db="EMBL/GenBank/DDBJ databases">
        <authorList>
            <consortium name="DOE Joint Genome Institute"/>
            <person name="Kuo A."/>
            <person name="Kohler A."/>
            <person name="Jargeat P."/>
            <person name="Nagy L.G."/>
            <person name="Floudas D."/>
            <person name="Copeland A."/>
            <person name="Barry K.W."/>
            <person name="Cichocki N."/>
            <person name="Veneault-Fourrey C."/>
            <person name="LaButti K."/>
            <person name="Lindquist E.A."/>
            <person name="Lipzen A."/>
            <person name="Lundell T."/>
            <person name="Morin E."/>
            <person name="Murat C."/>
            <person name="Sun H."/>
            <person name="Tunlid A."/>
            <person name="Henrissat B."/>
            <person name="Grigoriev I.V."/>
            <person name="Hibbett D.S."/>
            <person name="Martin F."/>
            <person name="Nordberg H.P."/>
            <person name="Cantor M.N."/>
            <person name="Hua S.X."/>
        </authorList>
    </citation>
    <scope>NUCLEOTIDE SEQUENCE [LARGE SCALE GENOMIC DNA]</scope>
    <source>
        <strain evidence="8 9">Ve08.2h10</strain>
    </source>
</reference>
<dbReference type="Pfam" id="PF20684">
    <property type="entry name" value="Fung_rhodopsin"/>
    <property type="match status" value="1"/>
</dbReference>
<dbReference type="InterPro" id="IPR049326">
    <property type="entry name" value="Rhodopsin_dom_fungi"/>
</dbReference>
<evidence type="ECO:0000256" key="6">
    <source>
        <dbReference type="SAM" id="Phobius"/>
    </source>
</evidence>
<feature type="transmembrane region" description="Helical" evidence="6">
    <location>
        <begin position="223"/>
        <end position="243"/>
    </location>
</feature>
<dbReference type="PANTHER" id="PTHR33048:SF47">
    <property type="entry name" value="INTEGRAL MEMBRANE PROTEIN-RELATED"/>
    <property type="match status" value="1"/>
</dbReference>
<feature type="transmembrane region" description="Helical" evidence="6">
    <location>
        <begin position="149"/>
        <end position="172"/>
    </location>
</feature>
<sequence length="281" mass="30952">MTGPPQVWAREVKISGSVVHGLAIFITSFRLLYRWYMSRFWWEDAWAALALVFDIACLVSVWMESPPQIPRALPPMNIMANWILSVTLTCIIWCARMSILCSIVRIANPSPKLRRVAYGIAVVLLTTAIALVAQKIVMCSMDSCKFTMHVAITQLVTDVVSDAMLVAASVRFLRDVKLSRNRRLLILSAFSASVLITGVTILHSVLLLQRPTTGTIVIGHVKAGLSLLVCNALVLVTFVYRVCHHAGVDLDHSVHEQRTGGGISVQFTSVIEIPTKLSSLS</sequence>
<feature type="transmembrane region" description="Helical" evidence="6">
    <location>
        <begin position="184"/>
        <end position="203"/>
    </location>
</feature>
<protein>
    <recommendedName>
        <fullName evidence="7">Rhodopsin domain-containing protein</fullName>
    </recommendedName>
</protein>
<evidence type="ECO:0000256" key="4">
    <source>
        <dbReference type="ARBA" id="ARBA00023136"/>
    </source>
</evidence>
<dbReference type="GO" id="GO:0016020">
    <property type="term" value="C:membrane"/>
    <property type="evidence" value="ECO:0007669"/>
    <property type="project" value="UniProtKB-SubCell"/>
</dbReference>
<dbReference type="EMBL" id="KN825355">
    <property type="protein sequence ID" value="KIK91736.1"/>
    <property type="molecule type" value="Genomic_DNA"/>
</dbReference>
<reference evidence="9" key="2">
    <citation type="submission" date="2015-01" db="EMBL/GenBank/DDBJ databases">
        <title>Evolutionary Origins and Diversification of the Mycorrhizal Mutualists.</title>
        <authorList>
            <consortium name="DOE Joint Genome Institute"/>
            <consortium name="Mycorrhizal Genomics Consortium"/>
            <person name="Kohler A."/>
            <person name="Kuo A."/>
            <person name="Nagy L.G."/>
            <person name="Floudas D."/>
            <person name="Copeland A."/>
            <person name="Barry K.W."/>
            <person name="Cichocki N."/>
            <person name="Veneault-Fourrey C."/>
            <person name="LaButti K."/>
            <person name="Lindquist E.A."/>
            <person name="Lipzen A."/>
            <person name="Lundell T."/>
            <person name="Morin E."/>
            <person name="Murat C."/>
            <person name="Riley R."/>
            <person name="Ohm R."/>
            <person name="Sun H."/>
            <person name="Tunlid A."/>
            <person name="Henrissat B."/>
            <person name="Grigoriev I.V."/>
            <person name="Hibbett D.S."/>
            <person name="Martin F."/>
        </authorList>
    </citation>
    <scope>NUCLEOTIDE SEQUENCE [LARGE SCALE GENOMIC DNA]</scope>
    <source>
        <strain evidence="9">Ve08.2h10</strain>
    </source>
</reference>
<keyword evidence="9" id="KW-1185">Reference proteome</keyword>
<keyword evidence="3 6" id="KW-1133">Transmembrane helix</keyword>
<dbReference type="HOGENOM" id="CLU_052841_2_1_1"/>
<keyword evidence="4 6" id="KW-0472">Membrane</keyword>
<dbReference type="AlphaFoldDB" id="A0A0D0DT98"/>
<dbReference type="PANTHER" id="PTHR33048">
    <property type="entry name" value="PTH11-LIKE INTEGRAL MEMBRANE PROTEIN (AFU_ORTHOLOGUE AFUA_5G11245)"/>
    <property type="match status" value="1"/>
</dbReference>
<comment type="similarity">
    <text evidence="5">Belongs to the SAT4 family.</text>
</comment>
<feature type="domain" description="Rhodopsin" evidence="7">
    <location>
        <begin position="29"/>
        <end position="209"/>
    </location>
</feature>
<dbReference type="OrthoDB" id="444631at2759"/>
<evidence type="ECO:0000313" key="8">
    <source>
        <dbReference type="EMBL" id="KIK91736.1"/>
    </source>
</evidence>
<dbReference type="Proteomes" id="UP000054538">
    <property type="component" value="Unassembled WGS sequence"/>
</dbReference>